<evidence type="ECO:0000313" key="2">
    <source>
        <dbReference type="Proteomes" id="UP000198406"/>
    </source>
</evidence>
<reference evidence="1 2" key="1">
    <citation type="journal article" date="2015" name="Plant Cell">
        <title>Oil accumulation by the oleaginous diatom Fistulifera solaris as revealed by the genome and transcriptome.</title>
        <authorList>
            <person name="Tanaka T."/>
            <person name="Maeda Y."/>
            <person name="Veluchamy A."/>
            <person name="Tanaka M."/>
            <person name="Abida H."/>
            <person name="Marechal E."/>
            <person name="Bowler C."/>
            <person name="Muto M."/>
            <person name="Sunaga Y."/>
            <person name="Tanaka M."/>
            <person name="Yoshino T."/>
            <person name="Taniguchi T."/>
            <person name="Fukuda Y."/>
            <person name="Nemoto M."/>
            <person name="Matsumoto M."/>
            <person name="Wong P.S."/>
            <person name="Aburatani S."/>
            <person name="Fujibuchi W."/>
        </authorList>
    </citation>
    <scope>NUCLEOTIDE SEQUENCE [LARGE SCALE GENOMIC DNA]</scope>
    <source>
        <strain evidence="1 2">JPCC DA0580</strain>
    </source>
</reference>
<dbReference type="InParanoid" id="A0A1Z5JQV1"/>
<sequence length="511" mass="58523">MSRPNESLHLLQHIPKDQLSSQLKAVLPENVPFYMLLREPASLTEFHCNQPLAIWRENGTLLVWNCDEKNDECFRGRHLHFRLKGFAEIDCAIYGEHDTAIAETFTYFTSLPHPADTTKKAVLQCYCDVNSRFDFVALQPEQLTRILDSNPTRRIELTAAISAEQAHVLATRPYPLDLMLVGYDFAFLDRGTAFVEALEHRESSFGSLFTYCGEMEESISSSNLKRLLELENIFQELQISSPNEECVLLPFLAKVDVLDYRLYARYMEPDDFFLLNIVAKDLTLKFIMDGDDEWSAISISFLIRVAELGHFVRFSFAYLCLSEIPFDPHTYAREVAMVVGALIVAVNANPKLLYLDLSDDASHVNWGPFFKYVFDEVKDHPSLCTIVVRTFNHDSEETGDEDEKFERRYCFHPAWLKQLLAHNRNIVVLDESGNKCTNGSTIDEAYALNVFYNQSLRLVNESCSVLRPLLVESALTERASANVQYTALLLWRHVDTLCEFIHGVDFEDAAF</sequence>
<dbReference type="EMBL" id="BDSP01000105">
    <property type="protein sequence ID" value="GAX16394.1"/>
    <property type="molecule type" value="Genomic_DNA"/>
</dbReference>
<accession>A0A1Z5JQV1</accession>
<comment type="caution">
    <text evidence="1">The sequence shown here is derived from an EMBL/GenBank/DDBJ whole genome shotgun (WGS) entry which is preliminary data.</text>
</comment>
<protein>
    <submittedName>
        <fullName evidence="1">Uncharacterized protein</fullName>
    </submittedName>
</protein>
<dbReference type="Proteomes" id="UP000198406">
    <property type="component" value="Unassembled WGS sequence"/>
</dbReference>
<keyword evidence="2" id="KW-1185">Reference proteome</keyword>
<dbReference type="AlphaFoldDB" id="A0A1Z5JQV1"/>
<organism evidence="1 2">
    <name type="scientific">Fistulifera solaris</name>
    <name type="common">Oleaginous diatom</name>
    <dbReference type="NCBI Taxonomy" id="1519565"/>
    <lineage>
        <taxon>Eukaryota</taxon>
        <taxon>Sar</taxon>
        <taxon>Stramenopiles</taxon>
        <taxon>Ochrophyta</taxon>
        <taxon>Bacillariophyta</taxon>
        <taxon>Bacillariophyceae</taxon>
        <taxon>Bacillariophycidae</taxon>
        <taxon>Naviculales</taxon>
        <taxon>Naviculaceae</taxon>
        <taxon>Fistulifera</taxon>
    </lineage>
</organism>
<evidence type="ECO:0000313" key="1">
    <source>
        <dbReference type="EMBL" id="GAX16394.1"/>
    </source>
</evidence>
<name>A0A1Z5JQV1_FISSO</name>
<dbReference type="OrthoDB" id="120976at2759"/>
<gene>
    <name evidence="1" type="ORF">FisN_10Hh375</name>
</gene>
<proteinExistence type="predicted"/>